<feature type="domain" description="Peptidase S33 tripeptidyl aminopeptidase-like C-terminal" evidence="2">
    <location>
        <begin position="309"/>
        <end position="355"/>
    </location>
</feature>
<name>A0A109W366_ACTRD</name>
<dbReference type="InterPro" id="IPR013595">
    <property type="entry name" value="Pept_S33_TAP-like_C"/>
</dbReference>
<dbReference type="PANTHER" id="PTHR43433">
    <property type="entry name" value="HYDROLASE, ALPHA/BETA FOLD FAMILY PROTEIN"/>
    <property type="match status" value="1"/>
</dbReference>
<organism evidence="3 4">
    <name type="scientific">Actinomyces radicidentis</name>
    <dbReference type="NCBI Taxonomy" id="111015"/>
    <lineage>
        <taxon>Bacteria</taxon>
        <taxon>Bacillati</taxon>
        <taxon>Actinomycetota</taxon>
        <taxon>Actinomycetes</taxon>
        <taxon>Actinomycetales</taxon>
        <taxon>Actinomycetaceae</taxon>
        <taxon>Actinomyces</taxon>
    </lineage>
</organism>
<dbReference type="InterPro" id="IPR050471">
    <property type="entry name" value="AB_hydrolase"/>
</dbReference>
<dbReference type="EMBL" id="CP014228">
    <property type="protein sequence ID" value="AMD88188.1"/>
    <property type="molecule type" value="Genomic_DNA"/>
</dbReference>
<dbReference type="RefSeq" id="WP_067943568.1">
    <property type="nucleotide sequence ID" value="NZ_CP014228.1"/>
</dbReference>
<dbReference type="KEGG" id="ard:AXF14_12105"/>
<dbReference type="SUPFAM" id="SSF53474">
    <property type="entry name" value="alpha/beta-Hydrolases"/>
    <property type="match status" value="1"/>
</dbReference>
<dbReference type="Pfam" id="PF08386">
    <property type="entry name" value="Abhydrolase_4"/>
    <property type="match status" value="1"/>
</dbReference>
<evidence type="ECO:0000259" key="1">
    <source>
        <dbReference type="Pfam" id="PF00561"/>
    </source>
</evidence>
<dbReference type="PANTHER" id="PTHR43433:SF5">
    <property type="entry name" value="AB HYDROLASE-1 DOMAIN-CONTAINING PROTEIN"/>
    <property type="match status" value="1"/>
</dbReference>
<dbReference type="GO" id="GO:0004806">
    <property type="term" value="F:triacylglycerol lipase activity"/>
    <property type="evidence" value="ECO:0007669"/>
    <property type="project" value="TreeGrafter"/>
</dbReference>
<dbReference type="GO" id="GO:0046503">
    <property type="term" value="P:glycerolipid catabolic process"/>
    <property type="evidence" value="ECO:0007669"/>
    <property type="project" value="TreeGrafter"/>
</dbReference>
<evidence type="ECO:0000313" key="3">
    <source>
        <dbReference type="EMBL" id="AMD88188.1"/>
    </source>
</evidence>
<dbReference type="OrthoDB" id="3253328at2"/>
<reference evidence="4" key="1">
    <citation type="submission" date="2016-02" db="EMBL/GenBank/DDBJ databases">
        <authorList>
            <person name="Holder M.E."/>
            <person name="Ajami N.J."/>
            <person name="Petrosino J.F."/>
        </authorList>
    </citation>
    <scope>NUCLEOTIDE SEQUENCE [LARGE SCALE GENOMIC DNA]</scope>
    <source>
        <strain evidence="4">CCUG 36733</strain>
    </source>
</reference>
<evidence type="ECO:0000259" key="2">
    <source>
        <dbReference type="Pfam" id="PF08386"/>
    </source>
</evidence>
<evidence type="ECO:0008006" key="5">
    <source>
        <dbReference type="Google" id="ProtNLM"/>
    </source>
</evidence>
<proteinExistence type="predicted"/>
<evidence type="ECO:0000313" key="4">
    <source>
        <dbReference type="Proteomes" id="UP000065220"/>
    </source>
</evidence>
<keyword evidence="4" id="KW-1185">Reference proteome</keyword>
<sequence length="403" mass="42689">MIMRQVLPRAAAALPGQGTVRRPLSRARALDLRYVRSGPVTEEPVLVIPGGPGLASVPPYAGLRARTSRIGVDVLMVEHRGVGLSRRDTTGHDLLAEDLTVDAVIDDLLSVLDAVRAPRALVFGSSYGAYLAVALGERAPERVAAMVLDSPLLTTRALRAERRAVRAALWEGSVPGSAVLSARVRALSHGGLPDDELVDALRAAWELGGPELSRAVTDAWARGRGRLARALLLAWAGHGPEPEGGSWPAFYEYDLVSALALHELDFSPEPDGAPLDVALTYGPVEGSDAPHEAFAGESHDLPRALRRFTWPTVVVSGRRDMTTPPEVARRAAAGLPHGVLVTIDGGHSALENRPETALAVVRAIQAGAWERLPGLEDALDALPRLAVAARLPAIVRACLALPV</sequence>
<dbReference type="InterPro" id="IPR000073">
    <property type="entry name" value="AB_hydrolase_1"/>
</dbReference>
<feature type="domain" description="AB hydrolase-1" evidence="1">
    <location>
        <begin position="44"/>
        <end position="162"/>
    </location>
</feature>
<dbReference type="Pfam" id="PF00561">
    <property type="entry name" value="Abhydrolase_1"/>
    <property type="match status" value="1"/>
</dbReference>
<protein>
    <recommendedName>
        <fullName evidence="5">Alpha/beta hydrolase</fullName>
    </recommendedName>
</protein>
<dbReference type="AlphaFoldDB" id="A0A109W366"/>
<dbReference type="Proteomes" id="UP000065220">
    <property type="component" value="Chromosome"/>
</dbReference>
<dbReference type="STRING" id="111015.AXF14_12105"/>
<gene>
    <name evidence="3" type="ORF">AXF14_12105</name>
</gene>
<accession>A0A109W366</accession>
<dbReference type="Gene3D" id="3.40.50.1820">
    <property type="entry name" value="alpha/beta hydrolase"/>
    <property type="match status" value="1"/>
</dbReference>
<dbReference type="InterPro" id="IPR029058">
    <property type="entry name" value="AB_hydrolase_fold"/>
</dbReference>